<dbReference type="GO" id="GO:0006338">
    <property type="term" value="P:chromatin remodeling"/>
    <property type="evidence" value="ECO:0007669"/>
    <property type="project" value="InterPro"/>
</dbReference>
<keyword evidence="2" id="KW-0805">Transcription regulation</keyword>
<evidence type="ECO:0000256" key="1">
    <source>
        <dbReference type="ARBA" id="ARBA00004123"/>
    </source>
</evidence>
<dbReference type="PANTHER" id="PTHR31200">
    <property type="entry name" value="INO80 COMPLEX SUBUNIT C"/>
    <property type="match status" value="1"/>
</dbReference>
<accession>A0A316V7U9</accession>
<evidence type="ECO:0000256" key="5">
    <source>
        <dbReference type="SAM" id="MobiDB-lite"/>
    </source>
</evidence>
<dbReference type="STRING" id="1280837.A0A316V7U9"/>
<feature type="region of interest" description="Disordered" evidence="5">
    <location>
        <begin position="62"/>
        <end position="119"/>
    </location>
</feature>
<feature type="compositionally biased region" description="Basic residues" evidence="5">
    <location>
        <begin position="74"/>
        <end position="85"/>
    </location>
</feature>
<organism evidence="7 8">
    <name type="scientific">Meira miltonrushii</name>
    <dbReference type="NCBI Taxonomy" id="1280837"/>
    <lineage>
        <taxon>Eukaryota</taxon>
        <taxon>Fungi</taxon>
        <taxon>Dikarya</taxon>
        <taxon>Basidiomycota</taxon>
        <taxon>Ustilaginomycotina</taxon>
        <taxon>Exobasidiomycetes</taxon>
        <taxon>Exobasidiales</taxon>
        <taxon>Brachybasidiaceae</taxon>
        <taxon>Meira</taxon>
    </lineage>
</organism>
<evidence type="ECO:0000256" key="4">
    <source>
        <dbReference type="ARBA" id="ARBA00023242"/>
    </source>
</evidence>
<feature type="region of interest" description="Disordered" evidence="5">
    <location>
        <begin position="1"/>
        <end position="38"/>
    </location>
</feature>
<dbReference type="EMBL" id="KZ819604">
    <property type="protein sequence ID" value="PWN33687.1"/>
    <property type="molecule type" value="Genomic_DNA"/>
</dbReference>
<dbReference type="InterPro" id="IPR013272">
    <property type="entry name" value="Vps72/YL1_C"/>
</dbReference>
<dbReference type="GeneID" id="37022263"/>
<keyword evidence="4" id="KW-0539">Nucleus</keyword>
<dbReference type="Proteomes" id="UP000245771">
    <property type="component" value="Unassembled WGS sequence"/>
</dbReference>
<feature type="domain" description="Vps72/YL1 C-terminal" evidence="6">
    <location>
        <begin position="175"/>
        <end position="204"/>
    </location>
</feature>
<name>A0A316V7U9_9BASI</name>
<reference evidence="7 8" key="1">
    <citation type="journal article" date="2018" name="Mol. Biol. Evol.">
        <title>Broad Genomic Sampling Reveals a Smut Pathogenic Ancestry of the Fungal Clade Ustilaginomycotina.</title>
        <authorList>
            <person name="Kijpornyongpan T."/>
            <person name="Mondo S.J."/>
            <person name="Barry K."/>
            <person name="Sandor L."/>
            <person name="Lee J."/>
            <person name="Lipzen A."/>
            <person name="Pangilinan J."/>
            <person name="LaButti K."/>
            <person name="Hainaut M."/>
            <person name="Henrissat B."/>
            <person name="Grigoriev I.V."/>
            <person name="Spatafora J.W."/>
            <person name="Aime M.C."/>
        </authorList>
    </citation>
    <scope>NUCLEOTIDE SEQUENCE [LARGE SCALE GENOMIC DNA]</scope>
    <source>
        <strain evidence="7 8">MCA 3882</strain>
    </source>
</reference>
<dbReference type="OrthoDB" id="49520at2759"/>
<dbReference type="AlphaFoldDB" id="A0A316V7U9"/>
<evidence type="ECO:0000313" key="8">
    <source>
        <dbReference type="Proteomes" id="UP000245771"/>
    </source>
</evidence>
<dbReference type="RefSeq" id="XP_025353989.1">
    <property type="nucleotide sequence ID" value="XM_025500482.1"/>
</dbReference>
<evidence type="ECO:0000256" key="3">
    <source>
        <dbReference type="ARBA" id="ARBA00023163"/>
    </source>
</evidence>
<dbReference type="GO" id="GO:0031011">
    <property type="term" value="C:Ino80 complex"/>
    <property type="evidence" value="ECO:0007669"/>
    <property type="project" value="InterPro"/>
</dbReference>
<gene>
    <name evidence="7" type="ORF">FA14DRAFT_173456</name>
</gene>
<dbReference type="PANTHER" id="PTHR31200:SF1">
    <property type="entry name" value="INO80 COMPLEX SUBUNIT C"/>
    <property type="match status" value="1"/>
</dbReference>
<keyword evidence="3" id="KW-0804">Transcription</keyword>
<sequence>MSSTSTPAPGSSSLESKSFLNTPKPFKNPSYTKSSNRRIRNLKQILAAERDFAMGVTDSINISTSTTSAGGGGSHKKGAAAKQRRLLTGAAAKAAKRREEQGDISGTATPAEGEIGSASMTEPDGDTTMNSLAGTNGTQTPAVLDAAAEELLKRKRALPTYSSIEAPPSLRPRKKFCDITGLIAPYTDPKSGLRYHSVEIYEIIKTFGPGVDQSYLSLRGEASQIK</sequence>
<evidence type="ECO:0000313" key="7">
    <source>
        <dbReference type="EMBL" id="PWN33687.1"/>
    </source>
</evidence>
<keyword evidence="8" id="KW-1185">Reference proteome</keyword>
<feature type="compositionally biased region" description="Low complexity" evidence="5">
    <location>
        <begin position="1"/>
        <end position="13"/>
    </location>
</feature>
<comment type="subcellular location">
    <subcellularLocation>
        <location evidence="1">Nucleus</location>
    </subcellularLocation>
</comment>
<proteinExistence type="predicted"/>
<evidence type="ECO:0000259" key="6">
    <source>
        <dbReference type="SMART" id="SM00993"/>
    </source>
</evidence>
<evidence type="ECO:0000256" key="2">
    <source>
        <dbReference type="ARBA" id="ARBA00023015"/>
    </source>
</evidence>
<dbReference type="InterPro" id="IPR029525">
    <property type="entry name" value="INO80C/Ies6"/>
</dbReference>
<dbReference type="Pfam" id="PF08265">
    <property type="entry name" value="YL1_C"/>
    <property type="match status" value="1"/>
</dbReference>
<dbReference type="InParanoid" id="A0A316V7U9"/>
<protein>
    <recommendedName>
        <fullName evidence="6">Vps72/YL1 C-terminal domain-containing protein</fullName>
    </recommendedName>
</protein>
<dbReference type="SMART" id="SM00993">
    <property type="entry name" value="YL1_C"/>
    <property type="match status" value="1"/>
</dbReference>